<protein>
    <recommendedName>
        <fullName evidence="4">Kinesin-like protein</fullName>
    </recommendedName>
</protein>
<dbReference type="Gene3D" id="3.40.850.10">
    <property type="entry name" value="Kinesin motor domain"/>
    <property type="match status" value="1"/>
</dbReference>
<evidence type="ECO:0000313" key="7">
    <source>
        <dbReference type="Proteomes" id="UP001152798"/>
    </source>
</evidence>
<dbReference type="PANTHER" id="PTHR47117">
    <property type="entry name" value="STAR-RELATED LIPID TRANSFER PROTEIN 9"/>
    <property type="match status" value="1"/>
</dbReference>
<keyword evidence="7" id="KW-1185">Reference proteome</keyword>
<dbReference type="GO" id="GO:0005874">
    <property type="term" value="C:microtubule"/>
    <property type="evidence" value="ECO:0007669"/>
    <property type="project" value="UniProtKB-KW"/>
</dbReference>
<dbReference type="SMART" id="SM00129">
    <property type="entry name" value="KISc"/>
    <property type="match status" value="1"/>
</dbReference>
<dbReference type="InterPro" id="IPR027417">
    <property type="entry name" value="P-loop_NTPase"/>
</dbReference>
<dbReference type="EMBL" id="OV725079">
    <property type="protein sequence ID" value="CAH1396653.1"/>
    <property type="molecule type" value="Genomic_DNA"/>
</dbReference>
<comment type="similarity">
    <text evidence="3 4">Belongs to the TRAFAC class myosin-kinesin ATPase superfamily. Kinesin family.</text>
</comment>
<reference evidence="6" key="1">
    <citation type="submission" date="2022-01" db="EMBL/GenBank/DDBJ databases">
        <authorList>
            <person name="King R."/>
        </authorList>
    </citation>
    <scope>NUCLEOTIDE SEQUENCE</scope>
</reference>
<feature type="domain" description="Kinesin motor" evidence="5">
    <location>
        <begin position="82"/>
        <end position="352"/>
    </location>
</feature>
<sequence length="352" mass="39253">MCTEVTNTDVLSIPVEENNPSFNEGFMESSNIMERLNRSYSASSILRLKRRCDDSAKIKRSLSEAKLSLQSSCSDYEGEKSQITVGVRVRPLLPREGMNGVNVSDGSIVVASDLGSEFTFSYEHCFSPSCTQSEVYDALVRPLLDNAVQGYNACLFAYGQTGSGKTYSMMGPNLDEDNFELTSESGMIPRFCKELLQKTATLEEECPSLTTSVEVSYLEVYNEKIHDLLVPGNTQLRVREHPVHGPYVHWINVGNKKRSTAMTELNDKSSRSHSLFTILLTQTSAQVRSDGTWSHDQTRRSHINLVDLAGSERIASSTVSSDRLRTRLEGYATPVCYSSPLPHQLDLYCLKK</sequence>
<evidence type="ECO:0000256" key="3">
    <source>
        <dbReference type="PROSITE-ProRule" id="PRU00283"/>
    </source>
</evidence>
<keyword evidence="1 3" id="KW-0547">Nucleotide-binding</keyword>
<accession>A0A9P0MEQ1</accession>
<feature type="binding site" evidence="3">
    <location>
        <begin position="159"/>
        <end position="166"/>
    </location>
    <ligand>
        <name>ATP</name>
        <dbReference type="ChEBI" id="CHEBI:30616"/>
    </ligand>
</feature>
<dbReference type="PROSITE" id="PS50067">
    <property type="entry name" value="KINESIN_MOTOR_2"/>
    <property type="match status" value="1"/>
</dbReference>
<dbReference type="OrthoDB" id="3176171at2759"/>
<dbReference type="InterPro" id="IPR036961">
    <property type="entry name" value="Kinesin_motor_dom_sf"/>
</dbReference>
<evidence type="ECO:0000259" key="5">
    <source>
        <dbReference type="PROSITE" id="PS50067"/>
    </source>
</evidence>
<dbReference type="GO" id="GO:0007018">
    <property type="term" value="P:microtubule-based movement"/>
    <property type="evidence" value="ECO:0007669"/>
    <property type="project" value="InterPro"/>
</dbReference>
<dbReference type="SUPFAM" id="SSF52540">
    <property type="entry name" value="P-loop containing nucleoside triphosphate hydrolases"/>
    <property type="match status" value="1"/>
</dbReference>
<dbReference type="Proteomes" id="UP001152798">
    <property type="component" value="Chromosome 3"/>
</dbReference>
<evidence type="ECO:0000256" key="2">
    <source>
        <dbReference type="ARBA" id="ARBA00022840"/>
    </source>
</evidence>
<dbReference type="InterPro" id="IPR001752">
    <property type="entry name" value="Kinesin_motor_dom"/>
</dbReference>
<keyword evidence="4" id="KW-0493">Microtubule</keyword>
<name>A0A9P0MEQ1_NEZVI</name>
<dbReference type="Pfam" id="PF00225">
    <property type="entry name" value="Kinesin"/>
    <property type="match status" value="1"/>
</dbReference>
<dbReference type="InterPro" id="IPR019821">
    <property type="entry name" value="Kinesin_motor_CS"/>
</dbReference>
<dbReference type="PANTHER" id="PTHR47117:SF5">
    <property type="entry name" value="KINESIN-LIKE PROTEIN KIF14"/>
    <property type="match status" value="1"/>
</dbReference>
<keyword evidence="3 4" id="KW-0505">Motor protein</keyword>
<dbReference type="GO" id="GO:0005524">
    <property type="term" value="F:ATP binding"/>
    <property type="evidence" value="ECO:0007669"/>
    <property type="project" value="UniProtKB-UniRule"/>
</dbReference>
<dbReference type="PROSITE" id="PS00411">
    <property type="entry name" value="KINESIN_MOTOR_1"/>
    <property type="match status" value="1"/>
</dbReference>
<evidence type="ECO:0000313" key="6">
    <source>
        <dbReference type="EMBL" id="CAH1396653.1"/>
    </source>
</evidence>
<evidence type="ECO:0000256" key="1">
    <source>
        <dbReference type="ARBA" id="ARBA00022741"/>
    </source>
</evidence>
<dbReference type="GO" id="GO:0008017">
    <property type="term" value="F:microtubule binding"/>
    <property type="evidence" value="ECO:0007669"/>
    <property type="project" value="InterPro"/>
</dbReference>
<dbReference type="AlphaFoldDB" id="A0A9P0MEQ1"/>
<gene>
    <name evidence="6" type="ORF">NEZAVI_LOCUS6680</name>
</gene>
<evidence type="ECO:0000256" key="4">
    <source>
        <dbReference type="RuleBase" id="RU000394"/>
    </source>
</evidence>
<organism evidence="6 7">
    <name type="scientific">Nezara viridula</name>
    <name type="common">Southern green stink bug</name>
    <name type="synonym">Cimex viridulus</name>
    <dbReference type="NCBI Taxonomy" id="85310"/>
    <lineage>
        <taxon>Eukaryota</taxon>
        <taxon>Metazoa</taxon>
        <taxon>Ecdysozoa</taxon>
        <taxon>Arthropoda</taxon>
        <taxon>Hexapoda</taxon>
        <taxon>Insecta</taxon>
        <taxon>Pterygota</taxon>
        <taxon>Neoptera</taxon>
        <taxon>Paraneoptera</taxon>
        <taxon>Hemiptera</taxon>
        <taxon>Heteroptera</taxon>
        <taxon>Panheteroptera</taxon>
        <taxon>Pentatomomorpha</taxon>
        <taxon>Pentatomoidea</taxon>
        <taxon>Pentatomidae</taxon>
        <taxon>Pentatominae</taxon>
        <taxon>Nezara</taxon>
    </lineage>
</organism>
<dbReference type="PRINTS" id="PR00380">
    <property type="entry name" value="KINESINHEAVY"/>
</dbReference>
<proteinExistence type="inferred from homology"/>
<keyword evidence="2 3" id="KW-0067">ATP-binding</keyword>
<dbReference type="GO" id="GO:0003777">
    <property type="term" value="F:microtubule motor activity"/>
    <property type="evidence" value="ECO:0007669"/>
    <property type="project" value="InterPro"/>
</dbReference>